<dbReference type="PROSITE" id="PS51253">
    <property type="entry name" value="HTH_CENPB"/>
    <property type="match status" value="1"/>
</dbReference>
<dbReference type="OrthoDB" id="3695345at2759"/>
<dbReference type="InterPro" id="IPR006600">
    <property type="entry name" value="HTH_CenpB_DNA-bd_dom"/>
</dbReference>
<dbReference type="SMART" id="SM00674">
    <property type="entry name" value="CENPB"/>
    <property type="match status" value="1"/>
</dbReference>
<organism evidence="3 4">
    <name type="scientific">Didymella exigua CBS 183.55</name>
    <dbReference type="NCBI Taxonomy" id="1150837"/>
    <lineage>
        <taxon>Eukaryota</taxon>
        <taxon>Fungi</taxon>
        <taxon>Dikarya</taxon>
        <taxon>Ascomycota</taxon>
        <taxon>Pezizomycotina</taxon>
        <taxon>Dothideomycetes</taxon>
        <taxon>Pleosporomycetidae</taxon>
        <taxon>Pleosporales</taxon>
        <taxon>Pleosporineae</taxon>
        <taxon>Didymellaceae</taxon>
        <taxon>Didymella</taxon>
    </lineage>
</organism>
<dbReference type="RefSeq" id="XP_033448772.1">
    <property type="nucleotide sequence ID" value="XM_033592470.1"/>
</dbReference>
<protein>
    <submittedName>
        <fullName evidence="3">DDE-domain-containing protein</fullName>
    </submittedName>
</protein>
<name>A0A6A5RNC5_9PLEO</name>
<dbReference type="PANTHER" id="PTHR19303">
    <property type="entry name" value="TRANSPOSON"/>
    <property type="match status" value="1"/>
</dbReference>
<dbReference type="Proteomes" id="UP000800082">
    <property type="component" value="Unassembled WGS sequence"/>
</dbReference>
<feature type="domain" description="HTH CENPB-type" evidence="2">
    <location>
        <begin position="48"/>
        <end position="113"/>
    </location>
</feature>
<dbReference type="AlphaFoldDB" id="A0A6A5RNC5"/>
<evidence type="ECO:0000313" key="4">
    <source>
        <dbReference type="Proteomes" id="UP000800082"/>
    </source>
</evidence>
<keyword evidence="1" id="KW-0238">DNA-binding</keyword>
<dbReference type="Pfam" id="PF03184">
    <property type="entry name" value="DDE_1"/>
    <property type="match status" value="1"/>
</dbReference>
<feature type="non-terminal residue" evidence="3">
    <location>
        <position position="361"/>
    </location>
</feature>
<dbReference type="GO" id="GO:0003677">
    <property type="term" value="F:DNA binding"/>
    <property type="evidence" value="ECO:0007669"/>
    <property type="project" value="UniProtKB-KW"/>
</dbReference>
<dbReference type="GeneID" id="54350138"/>
<accession>A0A6A5RNC5</accession>
<sequence length="361" mass="41717">MRLEEALAECDTFVSEDAIPWSKIAEKHGIVQSTLTRTWRGETRPHKEKVLAQQKLTLQQEEELVRYIEELTARHIPPTREMIANFASAVAQEPVSESWVTRFINKYSIHLISQYSTGMDANRHNADSYTKYELYFNLLQRKIAEYKINAEHTYNMDEKGFMIGVSLRTKHVFSRRMWEKKEVKASLQDGNCAWLTLIACVDEIKPGEHSVLVSSSPSGWTNNEIGLAWLKQVFNRFTKAKARRKYRLLIVDGHGSHVTIDSIKYCDQNRILLAILPPHLTHTLQLLDKVMFKPLSTAYSKELTTHLHSGQGLSVIKKSDFFHLFWKAWTNTFTPELILRSFKATDISPLQPNVILQRFAK</sequence>
<gene>
    <name evidence="3" type="ORF">M421DRAFT_420408</name>
</gene>
<dbReference type="InterPro" id="IPR050863">
    <property type="entry name" value="CenT-Element_Derived"/>
</dbReference>
<evidence type="ECO:0000259" key="2">
    <source>
        <dbReference type="PROSITE" id="PS51253"/>
    </source>
</evidence>
<dbReference type="GO" id="GO:0005634">
    <property type="term" value="C:nucleus"/>
    <property type="evidence" value="ECO:0007669"/>
    <property type="project" value="TreeGrafter"/>
</dbReference>
<dbReference type="PANTHER" id="PTHR19303:SF74">
    <property type="entry name" value="POGO TRANSPOSABLE ELEMENT WITH KRAB DOMAIN"/>
    <property type="match status" value="1"/>
</dbReference>
<dbReference type="InterPro" id="IPR004875">
    <property type="entry name" value="DDE_SF_endonuclease_dom"/>
</dbReference>
<dbReference type="Pfam" id="PF03221">
    <property type="entry name" value="HTH_Tnp_Tc5"/>
    <property type="match status" value="1"/>
</dbReference>
<evidence type="ECO:0000256" key="1">
    <source>
        <dbReference type="ARBA" id="ARBA00023125"/>
    </source>
</evidence>
<proteinExistence type="predicted"/>
<evidence type="ECO:0000313" key="3">
    <source>
        <dbReference type="EMBL" id="KAF1928524.1"/>
    </source>
</evidence>
<dbReference type="EMBL" id="ML978968">
    <property type="protein sequence ID" value="KAF1928524.1"/>
    <property type="molecule type" value="Genomic_DNA"/>
</dbReference>
<keyword evidence="4" id="KW-1185">Reference proteome</keyword>
<reference evidence="3" key="1">
    <citation type="journal article" date="2020" name="Stud. Mycol.">
        <title>101 Dothideomycetes genomes: a test case for predicting lifestyles and emergence of pathogens.</title>
        <authorList>
            <person name="Haridas S."/>
            <person name="Albert R."/>
            <person name="Binder M."/>
            <person name="Bloem J."/>
            <person name="Labutti K."/>
            <person name="Salamov A."/>
            <person name="Andreopoulos B."/>
            <person name="Baker S."/>
            <person name="Barry K."/>
            <person name="Bills G."/>
            <person name="Bluhm B."/>
            <person name="Cannon C."/>
            <person name="Castanera R."/>
            <person name="Culley D."/>
            <person name="Daum C."/>
            <person name="Ezra D."/>
            <person name="Gonzalez J."/>
            <person name="Henrissat B."/>
            <person name="Kuo A."/>
            <person name="Liang C."/>
            <person name="Lipzen A."/>
            <person name="Lutzoni F."/>
            <person name="Magnuson J."/>
            <person name="Mondo S."/>
            <person name="Nolan M."/>
            <person name="Ohm R."/>
            <person name="Pangilinan J."/>
            <person name="Park H.-J."/>
            <person name="Ramirez L."/>
            <person name="Alfaro M."/>
            <person name="Sun H."/>
            <person name="Tritt A."/>
            <person name="Yoshinaga Y."/>
            <person name="Zwiers L.-H."/>
            <person name="Turgeon B."/>
            <person name="Goodwin S."/>
            <person name="Spatafora J."/>
            <person name="Crous P."/>
            <person name="Grigoriev I."/>
        </authorList>
    </citation>
    <scope>NUCLEOTIDE SEQUENCE</scope>
    <source>
        <strain evidence="3">CBS 183.55</strain>
    </source>
</reference>